<evidence type="ECO:0000313" key="1">
    <source>
        <dbReference type="EMBL" id="KAK1758620.1"/>
    </source>
</evidence>
<evidence type="ECO:0000313" key="2">
    <source>
        <dbReference type="Proteomes" id="UP001239445"/>
    </source>
</evidence>
<dbReference type="Proteomes" id="UP001239445">
    <property type="component" value="Unassembled WGS sequence"/>
</dbReference>
<dbReference type="EMBL" id="MU839829">
    <property type="protein sequence ID" value="KAK1758620.1"/>
    <property type="molecule type" value="Genomic_DNA"/>
</dbReference>
<name>A0AAJ0BIK6_9PEZI</name>
<sequence length="241" mass="25801">MNPADGVHIHVGLGRGGVASIFIPSLCLSLPPYPGSSSKTLPRGWFGESRLLGSGVSQPRSSLSLSLSQLGMSGAGRLRRVDSDWACWRPAVFFVSSEIATVYETHSTTVVVEKKEVSVGLTWLKRDEHAPDSDQAESLGPNRFSVLFLQPPPPQHGKDQAVPRGENESLGLVQIRAWSRVCIASACRLRRWSLAKGGCWPDVSPHGLAGGSLDATPWSTVYGEHMAQPPESVGFGACLSC</sequence>
<gene>
    <name evidence="1" type="ORF">QBC47DRAFT_147352</name>
</gene>
<keyword evidence="2" id="KW-1185">Reference proteome</keyword>
<proteinExistence type="predicted"/>
<reference evidence="1" key="1">
    <citation type="submission" date="2023-06" db="EMBL/GenBank/DDBJ databases">
        <title>Genome-scale phylogeny and comparative genomics of the fungal order Sordariales.</title>
        <authorList>
            <consortium name="Lawrence Berkeley National Laboratory"/>
            <person name="Hensen N."/>
            <person name="Bonometti L."/>
            <person name="Westerberg I."/>
            <person name="Brannstrom I.O."/>
            <person name="Guillou S."/>
            <person name="Cros-Aarteil S."/>
            <person name="Calhoun S."/>
            <person name="Haridas S."/>
            <person name="Kuo A."/>
            <person name="Mondo S."/>
            <person name="Pangilinan J."/>
            <person name="Riley R."/>
            <person name="Labutti K."/>
            <person name="Andreopoulos B."/>
            <person name="Lipzen A."/>
            <person name="Chen C."/>
            <person name="Yanf M."/>
            <person name="Daum C."/>
            <person name="Ng V."/>
            <person name="Clum A."/>
            <person name="Steindorff A."/>
            <person name="Ohm R."/>
            <person name="Martin F."/>
            <person name="Silar P."/>
            <person name="Natvig D."/>
            <person name="Lalanne C."/>
            <person name="Gautier V."/>
            <person name="Ament-Velasquez S.L."/>
            <person name="Kruys A."/>
            <person name="Hutchinson M.I."/>
            <person name="Powell A.J."/>
            <person name="Barry K."/>
            <person name="Miller A.N."/>
            <person name="Grigoriev I.V."/>
            <person name="Debuchy R."/>
            <person name="Gladieux P."/>
            <person name="Thoren M.H."/>
            <person name="Johannesson H."/>
        </authorList>
    </citation>
    <scope>NUCLEOTIDE SEQUENCE</scope>
    <source>
        <strain evidence="1">PSN4</strain>
    </source>
</reference>
<accession>A0AAJ0BIK6</accession>
<comment type="caution">
    <text evidence="1">The sequence shown here is derived from an EMBL/GenBank/DDBJ whole genome shotgun (WGS) entry which is preliminary data.</text>
</comment>
<organism evidence="1 2">
    <name type="scientific">Echria macrotheca</name>
    <dbReference type="NCBI Taxonomy" id="438768"/>
    <lineage>
        <taxon>Eukaryota</taxon>
        <taxon>Fungi</taxon>
        <taxon>Dikarya</taxon>
        <taxon>Ascomycota</taxon>
        <taxon>Pezizomycotina</taxon>
        <taxon>Sordariomycetes</taxon>
        <taxon>Sordariomycetidae</taxon>
        <taxon>Sordariales</taxon>
        <taxon>Schizotheciaceae</taxon>
        <taxon>Echria</taxon>
    </lineage>
</organism>
<dbReference type="AlphaFoldDB" id="A0AAJ0BIK6"/>
<protein>
    <submittedName>
        <fullName evidence="1">Uncharacterized protein</fullName>
    </submittedName>
</protein>